<evidence type="ECO:0000313" key="8">
    <source>
        <dbReference type="Proteomes" id="UP001215503"/>
    </source>
</evidence>
<evidence type="ECO:0000313" key="7">
    <source>
        <dbReference type="EMBL" id="MDF2096355.1"/>
    </source>
</evidence>
<gene>
    <name evidence="7" type="ORF">P2G67_10240</name>
</gene>
<keyword evidence="8" id="KW-1185">Reference proteome</keyword>
<dbReference type="InterPro" id="IPR026273">
    <property type="entry name" value="Low_specificity_L-TA_bact"/>
</dbReference>
<dbReference type="InterPro" id="IPR015424">
    <property type="entry name" value="PyrdxlP-dep_Trfase"/>
</dbReference>
<name>A0ABT5YNP6_9PROT</name>
<dbReference type="Gene3D" id="3.90.1150.10">
    <property type="entry name" value="Aspartate Aminotransferase, domain 1"/>
    <property type="match status" value="1"/>
</dbReference>
<dbReference type="SUPFAM" id="SSF53383">
    <property type="entry name" value="PLP-dependent transferases"/>
    <property type="match status" value="1"/>
</dbReference>
<evidence type="ECO:0000256" key="3">
    <source>
        <dbReference type="ARBA" id="ARBA00011881"/>
    </source>
</evidence>
<keyword evidence="5" id="KW-0456">Lyase</keyword>
<dbReference type="InterPro" id="IPR015422">
    <property type="entry name" value="PyrdxlP-dep_Trfase_small"/>
</dbReference>
<evidence type="ECO:0000259" key="6">
    <source>
        <dbReference type="Pfam" id="PF01212"/>
    </source>
</evidence>
<comment type="similarity">
    <text evidence="2 5">Belongs to the threonine aldolase family.</text>
</comment>
<comment type="caution">
    <text evidence="7">The sequence shown here is derived from an EMBL/GenBank/DDBJ whole genome shotgun (WGS) entry which is preliminary data.</text>
</comment>
<feature type="domain" description="Aromatic amino acid beta-eliminating lyase/threonine aldolase" evidence="6">
    <location>
        <begin position="3"/>
        <end position="290"/>
    </location>
</feature>
<evidence type="ECO:0000256" key="1">
    <source>
        <dbReference type="ARBA" id="ARBA00001933"/>
    </source>
</evidence>
<sequence length="345" mass="36624">MNFASDNVTGACPEVLQAVIDANESGPRMPYGNDAATQAIEARLGDVFDTEVKVLLVATGTAANSLALAALTPPWGAVYCHEEAHIQNSECGAPELFSGGAKLMPLAGPQGKLEAATLEAAIDRSGSVHHSQPAALSLTQSTEAGTLYRPAEISALTQVARGAGLHVHMDGARFANAVAALQCHPADITWKAGVDALSFGGTKNGCLAAEAVVFFRPELAENAAFLRKRTGHLFSKMRLLTAQFEGYLTDDAWLRHARHANAMATRLAEGLEKVPGIALHYPVESNQVFARFPRAVTQKLQAQGFQFYAEMHEGASRLVTAWSTRDEEVDAFLDATRAAADEAAA</sequence>
<comment type="function">
    <text evidence="5">Catalyzes the cleavage of L-allo-threonine and L-threonine to glycine and acetaldehyde.</text>
</comment>
<keyword evidence="4 5" id="KW-0663">Pyridoxal phosphate</keyword>
<dbReference type="Pfam" id="PF01212">
    <property type="entry name" value="Beta_elim_lyase"/>
    <property type="match status" value="1"/>
</dbReference>
<dbReference type="InterPro" id="IPR001597">
    <property type="entry name" value="ArAA_b-elim_lyase/Thr_aldolase"/>
</dbReference>
<dbReference type="PANTHER" id="PTHR48097:SF5">
    <property type="entry name" value="LOW SPECIFICITY L-THREONINE ALDOLASE"/>
    <property type="match status" value="1"/>
</dbReference>
<protein>
    <recommendedName>
        <fullName evidence="5">L-threonine aldolase</fullName>
        <ecNumber evidence="5">4.1.2.48</ecNumber>
    </recommendedName>
</protein>
<comment type="catalytic activity">
    <reaction evidence="5">
        <text>L-threonine = acetaldehyde + glycine</text>
        <dbReference type="Rhea" id="RHEA:19625"/>
        <dbReference type="ChEBI" id="CHEBI:15343"/>
        <dbReference type="ChEBI" id="CHEBI:57305"/>
        <dbReference type="ChEBI" id="CHEBI:57926"/>
        <dbReference type="EC" id="4.1.2.48"/>
    </reaction>
</comment>
<evidence type="ECO:0000256" key="5">
    <source>
        <dbReference type="PIRNR" id="PIRNR038940"/>
    </source>
</evidence>
<dbReference type="PIRSF" id="PIRSF038940">
    <property type="entry name" value="Low_specificity_LTA"/>
    <property type="match status" value="1"/>
</dbReference>
<comment type="subunit">
    <text evidence="3">Homotetramer.</text>
</comment>
<evidence type="ECO:0000256" key="2">
    <source>
        <dbReference type="ARBA" id="ARBA00006966"/>
    </source>
</evidence>
<dbReference type="CDD" id="cd06502">
    <property type="entry name" value="TA_like"/>
    <property type="match status" value="1"/>
</dbReference>
<reference evidence="7 8" key="1">
    <citation type="submission" date="2023-03" db="EMBL/GenBank/DDBJ databases">
        <title>Fodinicurvata sp. CAU 1616 isolated from sea sendiment.</title>
        <authorList>
            <person name="Kim W."/>
        </authorList>
    </citation>
    <scope>NUCLEOTIDE SEQUENCE [LARGE SCALE GENOMIC DNA]</scope>
    <source>
        <strain evidence="7 8">CAU 1616</strain>
    </source>
</reference>
<comment type="catalytic activity">
    <reaction evidence="5">
        <text>L-allo-threonine = acetaldehyde + glycine</text>
        <dbReference type="Rhea" id="RHEA:26209"/>
        <dbReference type="ChEBI" id="CHEBI:15343"/>
        <dbReference type="ChEBI" id="CHEBI:57305"/>
        <dbReference type="ChEBI" id="CHEBI:58585"/>
        <dbReference type="EC" id="4.1.2.48"/>
    </reaction>
</comment>
<proteinExistence type="inferred from homology"/>
<accession>A0ABT5YNP6</accession>
<dbReference type="EMBL" id="JARHUD010000005">
    <property type="protein sequence ID" value="MDF2096355.1"/>
    <property type="molecule type" value="Genomic_DNA"/>
</dbReference>
<dbReference type="PANTHER" id="PTHR48097">
    <property type="entry name" value="L-THREONINE ALDOLASE-RELATED"/>
    <property type="match status" value="1"/>
</dbReference>
<evidence type="ECO:0000256" key="4">
    <source>
        <dbReference type="ARBA" id="ARBA00022898"/>
    </source>
</evidence>
<dbReference type="Gene3D" id="3.40.640.10">
    <property type="entry name" value="Type I PLP-dependent aspartate aminotransferase-like (Major domain)"/>
    <property type="match status" value="1"/>
</dbReference>
<dbReference type="Proteomes" id="UP001215503">
    <property type="component" value="Unassembled WGS sequence"/>
</dbReference>
<dbReference type="InterPro" id="IPR015421">
    <property type="entry name" value="PyrdxlP-dep_Trfase_major"/>
</dbReference>
<dbReference type="EC" id="4.1.2.48" evidence="5"/>
<comment type="cofactor">
    <cofactor evidence="1 5">
        <name>pyridoxal 5'-phosphate</name>
        <dbReference type="ChEBI" id="CHEBI:597326"/>
    </cofactor>
</comment>
<organism evidence="7 8">
    <name type="scientific">Aquibaculum arenosum</name>
    <dbReference type="NCBI Taxonomy" id="3032591"/>
    <lineage>
        <taxon>Bacteria</taxon>
        <taxon>Pseudomonadati</taxon>
        <taxon>Pseudomonadota</taxon>
        <taxon>Alphaproteobacteria</taxon>
        <taxon>Rhodospirillales</taxon>
        <taxon>Rhodovibrionaceae</taxon>
        <taxon>Aquibaculum</taxon>
    </lineage>
</organism>